<name>A0A8J3YHV4_9ACTN</name>
<dbReference type="Proteomes" id="UP000619260">
    <property type="component" value="Unassembled WGS sequence"/>
</dbReference>
<dbReference type="AlphaFoldDB" id="A0A8J3YHV4"/>
<dbReference type="EMBL" id="BOPF01000003">
    <property type="protein sequence ID" value="GIJ44226.1"/>
    <property type="molecule type" value="Genomic_DNA"/>
</dbReference>
<dbReference type="RefSeq" id="WP_203897791.1">
    <property type="nucleotide sequence ID" value="NZ_BOPF01000003.1"/>
</dbReference>
<evidence type="ECO:0008006" key="3">
    <source>
        <dbReference type="Google" id="ProtNLM"/>
    </source>
</evidence>
<comment type="caution">
    <text evidence="1">The sequence shown here is derived from an EMBL/GenBank/DDBJ whole genome shotgun (WGS) entry which is preliminary data.</text>
</comment>
<organism evidence="1 2">
    <name type="scientific">Virgisporangium aliadipatigenens</name>
    <dbReference type="NCBI Taxonomy" id="741659"/>
    <lineage>
        <taxon>Bacteria</taxon>
        <taxon>Bacillati</taxon>
        <taxon>Actinomycetota</taxon>
        <taxon>Actinomycetes</taxon>
        <taxon>Micromonosporales</taxon>
        <taxon>Micromonosporaceae</taxon>
        <taxon>Virgisporangium</taxon>
    </lineage>
</organism>
<keyword evidence="2" id="KW-1185">Reference proteome</keyword>
<protein>
    <recommendedName>
        <fullName evidence="3">Phospholipase</fullName>
    </recommendedName>
</protein>
<sequence>MGHSHHTLAPSGTASVVLDIGEDIGALAIYTGSEQEGNEIEVSRVDPGGAPDPVAVRTHAAVRFRAVRPEPLYGALIPDLPAGRYVVWDGETPLSIVDVTGGRVAEFGWPEPA</sequence>
<proteinExistence type="predicted"/>
<accession>A0A8J3YHV4</accession>
<evidence type="ECO:0000313" key="1">
    <source>
        <dbReference type="EMBL" id="GIJ44226.1"/>
    </source>
</evidence>
<evidence type="ECO:0000313" key="2">
    <source>
        <dbReference type="Proteomes" id="UP000619260"/>
    </source>
</evidence>
<gene>
    <name evidence="1" type="ORF">Val02_11120</name>
</gene>
<reference evidence="1" key="1">
    <citation type="submission" date="2021-01" db="EMBL/GenBank/DDBJ databases">
        <title>Whole genome shotgun sequence of Virgisporangium aliadipatigenens NBRC 105644.</title>
        <authorList>
            <person name="Komaki H."/>
            <person name="Tamura T."/>
        </authorList>
    </citation>
    <scope>NUCLEOTIDE SEQUENCE</scope>
    <source>
        <strain evidence="1">NBRC 105644</strain>
    </source>
</reference>